<dbReference type="AlphaFoldDB" id="J9GMG5"/>
<sequence>MGIVKTEIGRLPVNRGDYAAGTAYYKFNLVQYLGSTYESLTDNNTTAPAVQQEDGTIRTNANWKVFADASAAVQFDTQLQTVRADVRGLTDSLADASGFREMPHLAGQPWILFGHGAPAKANVPDNWIQFDFVTEQGYDWDGLPSALGQQYIDIDASVNGHYIAVPEKKNLRN</sequence>
<name>J9GMG5_9ZZZZ</name>
<evidence type="ECO:0000313" key="1">
    <source>
        <dbReference type="EMBL" id="EJX09177.1"/>
    </source>
</evidence>
<accession>J9GMG5</accession>
<gene>
    <name evidence="1" type="ORF">EVA_02713</name>
</gene>
<comment type="caution">
    <text evidence="1">The sequence shown here is derived from an EMBL/GenBank/DDBJ whole genome shotgun (WGS) entry which is preliminary data.</text>
</comment>
<proteinExistence type="predicted"/>
<reference evidence="1" key="1">
    <citation type="journal article" date="2012" name="PLoS ONE">
        <title>Gene sets for utilization of primary and secondary nutrition supplies in the distal gut of endangered iberian lynx.</title>
        <authorList>
            <person name="Alcaide M."/>
            <person name="Messina E."/>
            <person name="Richter M."/>
            <person name="Bargiela R."/>
            <person name="Peplies J."/>
            <person name="Huws S.A."/>
            <person name="Newbold C.J."/>
            <person name="Golyshin P.N."/>
            <person name="Simon M.A."/>
            <person name="Lopez G."/>
            <person name="Yakimov M.M."/>
            <person name="Ferrer M."/>
        </authorList>
    </citation>
    <scope>NUCLEOTIDE SEQUENCE</scope>
</reference>
<dbReference type="EMBL" id="AMCI01000444">
    <property type="protein sequence ID" value="EJX09177.1"/>
    <property type="molecule type" value="Genomic_DNA"/>
</dbReference>
<protein>
    <submittedName>
        <fullName evidence="1">Uncharacterized protein</fullName>
    </submittedName>
</protein>
<organism evidence="1">
    <name type="scientific">gut metagenome</name>
    <dbReference type="NCBI Taxonomy" id="749906"/>
    <lineage>
        <taxon>unclassified sequences</taxon>
        <taxon>metagenomes</taxon>
        <taxon>organismal metagenomes</taxon>
    </lineage>
</organism>